<dbReference type="AlphaFoldDB" id="A0A1Q2MGW4"/>
<comment type="similarity">
    <text evidence="5">Belongs to the class-IV pyridoxal-phosphate-dependent aminotransferase family.</text>
</comment>
<evidence type="ECO:0000256" key="2">
    <source>
        <dbReference type="ARBA" id="ARBA00004824"/>
    </source>
</evidence>
<keyword evidence="7" id="KW-0663">Pyridoxal phosphate</keyword>
<evidence type="ECO:0000256" key="9">
    <source>
        <dbReference type="ARBA" id="ARBA00048798"/>
    </source>
</evidence>
<dbReference type="EMBL" id="CP019646">
    <property type="protein sequence ID" value="AQQ71945.1"/>
    <property type="molecule type" value="Genomic_DNA"/>
</dbReference>
<dbReference type="GO" id="GO:0052654">
    <property type="term" value="F:L-leucine-2-oxoglutarate transaminase activity"/>
    <property type="evidence" value="ECO:0007669"/>
    <property type="project" value="RHEA"/>
</dbReference>
<dbReference type="GO" id="GO:0052655">
    <property type="term" value="F:L-valine-2-oxoglutarate transaminase activity"/>
    <property type="evidence" value="ECO:0007669"/>
    <property type="project" value="RHEA"/>
</dbReference>
<evidence type="ECO:0000256" key="3">
    <source>
        <dbReference type="ARBA" id="ARBA00004931"/>
    </source>
</evidence>
<dbReference type="PANTHER" id="PTHR42743">
    <property type="entry name" value="AMINO-ACID AMINOTRANSFERASE"/>
    <property type="match status" value="1"/>
</dbReference>
<dbReference type="GO" id="GO:0005829">
    <property type="term" value="C:cytosol"/>
    <property type="evidence" value="ECO:0007669"/>
    <property type="project" value="TreeGrafter"/>
</dbReference>
<dbReference type="Gene3D" id="3.30.470.10">
    <property type="match status" value="1"/>
</dbReference>
<gene>
    <name evidence="11" type="primary">dat</name>
    <name evidence="11" type="ORF">SMSP2_02324</name>
</gene>
<evidence type="ECO:0000256" key="10">
    <source>
        <dbReference type="ARBA" id="ARBA00049229"/>
    </source>
</evidence>
<dbReference type="FunFam" id="3.20.10.10:FF:000002">
    <property type="entry name" value="D-alanine aminotransferase"/>
    <property type="match status" value="1"/>
</dbReference>
<dbReference type="KEGG" id="pbas:SMSP2_02324"/>
<comment type="catalytic activity">
    <reaction evidence="9">
        <text>L-isoleucine + 2-oxoglutarate = (S)-3-methyl-2-oxopentanoate + L-glutamate</text>
        <dbReference type="Rhea" id="RHEA:24801"/>
        <dbReference type="ChEBI" id="CHEBI:16810"/>
        <dbReference type="ChEBI" id="CHEBI:29985"/>
        <dbReference type="ChEBI" id="CHEBI:35146"/>
        <dbReference type="ChEBI" id="CHEBI:58045"/>
        <dbReference type="EC" id="2.6.1.42"/>
    </reaction>
</comment>
<evidence type="ECO:0000256" key="6">
    <source>
        <dbReference type="ARBA" id="ARBA00013053"/>
    </source>
</evidence>
<proteinExistence type="inferred from homology"/>
<dbReference type="GO" id="GO:0008652">
    <property type="term" value="P:amino acid biosynthetic process"/>
    <property type="evidence" value="ECO:0007669"/>
    <property type="project" value="UniProtKB-ARBA"/>
</dbReference>
<protein>
    <recommendedName>
        <fullName evidence="6">branched-chain-amino-acid transaminase</fullName>
        <ecNumber evidence="6">2.6.1.42</ecNumber>
    </recommendedName>
</protein>
<sequence length="283" mass="32262">MEFAYINDEFMPAEKVDPLLLDRGLFFGDGVYDFVRSYNGRIFALERHLDRFARSLEDIYITGIDLDKVKDDIIKAYKRAEIPDCGIYFHITRGRAPRSYLWDETELEPSFFLSLAPIEHYREIKAAGVKVISHKDLRWKCRYIKSLNLLPNVMAKHAASLKGCDDAVLYDKDVITEGASSTFFAIYDDTLVTHPQDENIIAGITRDFVISICDHAGLRLIERPIKTSEILDADEMFFAATSKDVLAIVEYNGNPISGGKPGPKTRRLEVLFSELTRHKDNLT</sequence>
<evidence type="ECO:0000256" key="4">
    <source>
        <dbReference type="ARBA" id="ARBA00005072"/>
    </source>
</evidence>
<evidence type="ECO:0000256" key="1">
    <source>
        <dbReference type="ARBA" id="ARBA00001933"/>
    </source>
</evidence>
<keyword evidence="11" id="KW-0808">Transferase</keyword>
<keyword evidence="12" id="KW-1185">Reference proteome</keyword>
<dbReference type="Pfam" id="PF01063">
    <property type="entry name" value="Aminotran_4"/>
    <property type="match status" value="1"/>
</dbReference>
<dbReference type="OrthoDB" id="9805628at2"/>
<dbReference type="PANTHER" id="PTHR42743:SF11">
    <property type="entry name" value="AMINODEOXYCHORISMATE LYASE"/>
    <property type="match status" value="1"/>
</dbReference>
<dbReference type="InterPro" id="IPR050571">
    <property type="entry name" value="Class-IV_PLP-Dep_Aminotrnsfr"/>
</dbReference>
<evidence type="ECO:0000256" key="8">
    <source>
        <dbReference type="ARBA" id="ARBA00048212"/>
    </source>
</evidence>
<comment type="cofactor">
    <cofactor evidence="1">
        <name>pyridoxal 5'-phosphate</name>
        <dbReference type="ChEBI" id="CHEBI:597326"/>
    </cofactor>
</comment>
<dbReference type="EC" id="2.6.1.42" evidence="6"/>
<comment type="pathway">
    <text evidence="4">Amino-acid biosynthesis; L-leucine biosynthesis; L-leucine from 3-methyl-2-oxobutanoate: step 4/4.</text>
</comment>
<dbReference type="GO" id="GO:0046394">
    <property type="term" value="P:carboxylic acid biosynthetic process"/>
    <property type="evidence" value="ECO:0007669"/>
    <property type="project" value="UniProtKB-ARBA"/>
</dbReference>
<keyword evidence="11" id="KW-0032">Aminotransferase</keyword>
<evidence type="ECO:0000256" key="7">
    <source>
        <dbReference type="ARBA" id="ARBA00022898"/>
    </source>
</evidence>
<comment type="catalytic activity">
    <reaction evidence="8">
        <text>L-valine + 2-oxoglutarate = 3-methyl-2-oxobutanoate + L-glutamate</text>
        <dbReference type="Rhea" id="RHEA:24813"/>
        <dbReference type="ChEBI" id="CHEBI:11851"/>
        <dbReference type="ChEBI" id="CHEBI:16810"/>
        <dbReference type="ChEBI" id="CHEBI:29985"/>
        <dbReference type="ChEBI" id="CHEBI:57762"/>
        <dbReference type="EC" id="2.6.1.42"/>
    </reaction>
</comment>
<dbReference type="RefSeq" id="WP_146684186.1">
    <property type="nucleotide sequence ID" value="NZ_CP019646.1"/>
</dbReference>
<dbReference type="SUPFAM" id="SSF56752">
    <property type="entry name" value="D-aminoacid aminotransferase-like PLP-dependent enzymes"/>
    <property type="match status" value="1"/>
</dbReference>
<dbReference type="STRING" id="1851148.SMSP2_02324"/>
<dbReference type="Gene3D" id="3.20.10.10">
    <property type="entry name" value="D-amino Acid Aminotransferase, subunit A, domain 2"/>
    <property type="match status" value="1"/>
</dbReference>
<evidence type="ECO:0000313" key="12">
    <source>
        <dbReference type="Proteomes" id="UP000188181"/>
    </source>
</evidence>
<dbReference type="Proteomes" id="UP000188181">
    <property type="component" value="Chromosome"/>
</dbReference>
<dbReference type="InterPro" id="IPR036038">
    <property type="entry name" value="Aminotransferase-like"/>
</dbReference>
<accession>A0A1Q2MGW4</accession>
<dbReference type="InterPro" id="IPR043132">
    <property type="entry name" value="BCAT-like_C"/>
</dbReference>
<organism evidence="11 12">
    <name type="scientific">Limihaloglobus sulfuriphilus</name>
    <dbReference type="NCBI Taxonomy" id="1851148"/>
    <lineage>
        <taxon>Bacteria</taxon>
        <taxon>Pseudomonadati</taxon>
        <taxon>Planctomycetota</taxon>
        <taxon>Phycisphaerae</taxon>
        <taxon>Sedimentisphaerales</taxon>
        <taxon>Sedimentisphaeraceae</taxon>
        <taxon>Limihaloglobus</taxon>
    </lineage>
</organism>
<dbReference type="InterPro" id="IPR001544">
    <property type="entry name" value="Aminotrans_IV"/>
</dbReference>
<reference evidence="12" key="1">
    <citation type="submission" date="2017-02" db="EMBL/GenBank/DDBJ databases">
        <title>Comparative genomics and description of representatives of a novel lineage of planctomycetes thriving in anoxic sediments.</title>
        <authorList>
            <person name="Spring S."/>
            <person name="Bunk B."/>
            <person name="Sproer C."/>
        </authorList>
    </citation>
    <scope>NUCLEOTIDE SEQUENCE [LARGE SCALE GENOMIC DNA]</scope>
    <source>
        <strain evidence="12">SM-Chi-D1</strain>
    </source>
</reference>
<dbReference type="InterPro" id="IPR043131">
    <property type="entry name" value="BCAT-like_N"/>
</dbReference>
<comment type="catalytic activity">
    <reaction evidence="10">
        <text>L-leucine + 2-oxoglutarate = 4-methyl-2-oxopentanoate + L-glutamate</text>
        <dbReference type="Rhea" id="RHEA:18321"/>
        <dbReference type="ChEBI" id="CHEBI:16810"/>
        <dbReference type="ChEBI" id="CHEBI:17865"/>
        <dbReference type="ChEBI" id="CHEBI:29985"/>
        <dbReference type="ChEBI" id="CHEBI:57427"/>
        <dbReference type="EC" id="2.6.1.42"/>
    </reaction>
</comment>
<dbReference type="GO" id="GO:0052656">
    <property type="term" value="F:L-isoleucine-2-oxoglutarate transaminase activity"/>
    <property type="evidence" value="ECO:0007669"/>
    <property type="project" value="RHEA"/>
</dbReference>
<comment type="pathway">
    <text evidence="2">Amino-acid biosynthesis; L-isoleucine biosynthesis; L-isoleucine from 2-oxobutanoate: step 4/4.</text>
</comment>
<evidence type="ECO:0000313" key="11">
    <source>
        <dbReference type="EMBL" id="AQQ71945.1"/>
    </source>
</evidence>
<name>A0A1Q2MGW4_9BACT</name>
<evidence type="ECO:0000256" key="5">
    <source>
        <dbReference type="ARBA" id="ARBA00009320"/>
    </source>
</evidence>
<comment type="pathway">
    <text evidence="3">Amino-acid biosynthesis; L-valine biosynthesis; L-valine from pyruvate: step 4/4.</text>
</comment>